<reference evidence="2" key="1">
    <citation type="submission" date="2020-10" db="EMBL/GenBank/DDBJ databases">
        <title>Phylogeny of dyella-like bacteria.</title>
        <authorList>
            <person name="Fu J."/>
        </authorList>
    </citation>
    <scope>NUCLEOTIDE SEQUENCE</scope>
    <source>
        <strain evidence="2">DHON07</strain>
    </source>
</reference>
<sequence length="267" mass="29399">MTVSTQALLLAFLLTVSVGGAKAQDAKPRPARDTLLSSIDLARSFGAKSNWRFMVVQSPETTDQVVGPMPGKITLCITHDGGASCLPDLDHILRPPSGGDGYSDPHYLIDARIVRPRNDRPLLLIRVASQHSMDGDQRQATVALAYDSTRDAFTPVYEKRTNRNNDQEIRYFAEGPLKGAIISAEPTEDAPFGFWVIVDRLGATGVYEQILRYRSATRYGDGNTLPVIDSEMPNILRQLNLWHPGMALPLPTGKCAKPRLVGQELWC</sequence>
<gene>
    <name evidence="2" type="ORF">ISS99_08400</name>
</gene>
<evidence type="ECO:0000256" key="1">
    <source>
        <dbReference type="SAM" id="SignalP"/>
    </source>
</evidence>
<proteinExistence type="predicted"/>
<feature type="chain" id="PRO_5045127149" evidence="1">
    <location>
        <begin position="24"/>
        <end position="267"/>
    </location>
</feature>
<name>A0ABS2KEG6_9GAMM</name>
<dbReference type="RefSeq" id="WP_204631160.1">
    <property type="nucleotide sequence ID" value="NZ_BSOC01000003.1"/>
</dbReference>
<feature type="signal peptide" evidence="1">
    <location>
        <begin position="1"/>
        <end position="23"/>
    </location>
</feature>
<protein>
    <submittedName>
        <fullName evidence="2">Uncharacterized protein</fullName>
    </submittedName>
</protein>
<evidence type="ECO:0000313" key="3">
    <source>
        <dbReference type="Proteomes" id="UP001430193"/>
    </source>
</evidence>
<evidence type="ECO:0000313" key="2">
    <source>
        <dbReference type="EMBL" id="MBM7129542.1"/>
    </source>
</evidence>
<dbReference type="Proteomes" id="UP001430193">
    <property type="component" value="Unassembled WGS sequence"/>
</dbReference>
<dbReference type="EMBL" id="JADIKF010000038">
    <property type="protein sequence ID" value="MBM7129542.1"/>
    <property type="molecule type" value="Genomic_DNA"/>
</dbReference>
<accession>A0ABS2KEG6</accession>
<comment type="caution">
    <text evidence="2">The sequence shown here is derived from an EMBL/GenBank/DDBJ whole genome shotgun (WGS) entry which is preliminary data.</text>
</comment>
<organism evidence="2 3">
    <name type="scientific">Dyella mobilis</name>
    <dbReference type="NCBI Taxonomy" id="1849582"/>
    <lineage>
        <taxon>Bacteria</taxon>
        <taxon>Pseudomonadati</taxon>
        <taxon>Pseudomonadota</taxon>
        <taxon>Gammaproteobacteria</taxon>
        <taxon>Lysobacterales</taxon>
        <taxon>Rhodanobacteraceae</taxon>
        <taxon>Dyella</taxon>
    </lineage>
</organism>
<keyword evidence="3" id="KW-1185">Reference proteome</keyword>
<keyword evidence="1" id="KW-0732">Signal</keyword>